<accession>A0ABU2T8V8</accession>
<comment type="similarity">
    <text evidence="1 6">Belongs to the sigma-70 factor family. ECF subfamily.</text>
</comment>
<dbReference type="InterPro" id="IPR007627">
    <property type="entry name" value="RNA_pol_sigma70_r2"/>
</dbReference>
<dbReference type="RefSeq" id="WP_311624502.1">
    <property type="nucleotide sequence ID" value="NZ_JAVRFE010000019.1"/>
</dbReference>
<keyword evidence="2 6" id="KW-0805">Transcription regulation</keyword>
<reference evidence="9" key="1">
    <citation type="submission" date="2024-05" db="EMBL/GenBank/DDBJ databases">
        <title>30 novel species of actinomycetes from the DSMZ collection.</title>
        <authorList>
            <person name="Nouioui I."/>
        </authorList>
    </citation>
    <scope>NUCLEOTIDE SEQUENCE</scope>
    <source>
        <strain evidence="9">DSM 41527</strain>
    </source>
</reference>
<dbReference type="Pfam" id="PF08281">
    <property type="entry name" value="Sigma70_r4_2"/>
    <property type="match status" value="1"/>
</dbReference>
<evidence type="ECO:0000256" key="1">
    <source>
        <dbReference type="ARBA" id="ARBA00010641"/>
    </source>
</evidence>
<sequence length="206" mass="22283">MIPALFDPAGGKRTAADDEQLTALALAARNGDPEAAERFIRASHRHVWRFVAHLSGETSSADDLAQETFLRALTGLPGFAGRSCARTWLLSIARRVVIDRYRSAAARPRIADVDDWQAVAEHRQPSGLPGFDDGLALSELLEALDGERREAFVLTQLVGMPYADAAAIVGCPIGTVRSRVARARADLTGWLRSAERCARRPQAVAA</sequence>
<dbReference type="InterPro" id="IPR036388">
    <property type="entry name" value="WH-like_DNA-bd_sf"/>
</dbReference>
<dbReference type="PROSITE" id="PS01063">
    <property type="entry name" value="SIGMA70_ECF"/>
    <property type="match status" value="1"/>
</dbReference>
<dbReference type="InterPro" id="IPR000838">
    <property type="entry name" value="RNA_pol_sigma70_ECF_CS"/>
</dbReference>
<organism evidence="9 10">
    <name type="scientific">Streptomyces mooreae</name>
    <dbReference type="NCBI Taxonomy" id="3075523"/>
    <lineage>
        <taxon>Bacteria</taxon>
        <taxon>Bacillati</taxon>
        <taxon>Actinomycetota</taxon>
        <taxon>Actinomycetes</taxon>
        <taxon>Kitasatosporales</taxon>
        <taxon>Streptomycetaceae</taxon>
        <taxon>Streptomyces</taxon>
    </lineage>
</organism>
<protein>
    <recommendedName>
        <fullName evidence="6">RNA polymerase sigma factor</fullName>
    </recommendedName>
</protein>
<dbReference type="InterPro" id="IPR013325">
    <property type="entry name" value="RNA_pol_sigma_r2"/>
</dbReference>
<dbReference type="EMBL" id="JAVRFE010000019">
    <property type="protein sequence ID" value="MDT0457359.1"/>
    <property type="molecule type" value="Genomic_DNA"/>
</dbReference>
<evidence type="ECO:0000259" key="8">
    <source>
        <dbReference type="Pfam" id="PF08281"/>
    </source>
</evidence>
<evidence type="ECO:0000313" key="9">
    <source>
        <dbReference type="EMBL" id="MDT0457359.1"/>
    </source>
</evidence>
<feature type="domain" description="RNA polymerase sigma factor 70 region 4 type 2" evidence="8">
    <location>
        <begin position="136"/>
        <end position="187"/>
    </location>
</feature>
<dbReference type="PANTHER" id="PTHR43133:SF61">
    <property type="entry name" value="ECF RNA POLYMERASE SIGMA FACTOR SIGC"/>
    <property type="match status" value="1"/>
</dbReference>
<evidence type="ECO:0000313" key="10">
    <source>
        <dbReference type="Proteomes" id="UP001180551"/>
    </source>
</evidence>
<dbReference type="NCBIfam" id="TIGR02937">
    <property type="entry name" value="sigma70-ECF"/>
    <property type="match status" value="1"/>
</dbReference>
<evidence type="ECO:0000256" key="2">
    <source>
        <dbReference type="ARBA" id="ARBA00023015"/>
    </source>
</evidence>
<gene>
    <name evidence="9" type="ORF">RM550_16700</name>
</gene>
<name>A0ABU2T8V8_9ACTN</name>
<evidence type="ECO:0000256" key="5">
    <source>
        <dbReference type="ARBA" id="ARBA00023163"/>
    </source>
</evidence>
<keyword evidence="4 6" id="KW-0238">DNA-binding</keyword>
<dbReference type="Pfam" id="PF04542">
    <property type="entry name" value="Sigma70_r2"/>
    <property type="match status" value="1"/>
</dbReference>
<dbReference type="Gene3D" id="1.10.1740.10">
    <property type="match status" value="1"/>
</dbReference>
<evidence type="ECO:0000256" key="3">
    <source>
        <dbReference type="ARBA" id="ARBA00023082"/>
    </source>
</evidence>
<keyword evidence="5 6" id="KW-0804">Transcription</keyword>
<proteinExistence type="inferred from homology"/>
<evidence type="ECO:0000256" key="4">
    <source>
        <dbReference type="ARBA" id="ARBA00023125"/>
    </source>
</evidence>
<comment type="caution">
    <text evidence="9">The sequence shown here is derived from an EMBL/GenBank/DDBJ whole genome shotgun (WGS) entry which is preliminary data.</text>
</comment>
<dbReference type="SUPFAM" id="SSF88659">
    <property type="entry name" value="Sigma3 and sigma4 domains of RNA polymerase sigma factors"/>
    <property type="match status" value="1"/>
</dbReference>
<evidence type="ECO:0000256" key="6">
    <source>
        <dbReference type="RuleBase" id="RU000716"/>
    </source>
</evidence>
<dbReference type="InterPro" id="IPR014284">
    <property type="entry name" value="RNA_pol_sigma-70_dom"/>
</dbReference>
<dbReference type="InterPro" id="IPR013324">
    <property type="entry name" value="RNA_pol_sigma_r3/r4-like"/>
</dbReference>
<keyword evidence="3 6" id="KW-0731">Sigma factor</keyword>
<dbReference type="Gene3D" id="1.10.10.10">
    <property type="entry name" value="Winged helix-like DNA-binding domain superfamily/Winged helix DNA-binding domain"/>
    <property type="match status" value="1"/>
</dbReference>
<evidence type="ECO:0000259" key="7">
    <source>
        <dbReference type="Pfam" id="PF04542"/>
    </source>
</evidence>
<keyword evidence="10" id="KW-1185">Reference proteome</keyword>
<dbReference type="InterPro" id="IPR039425">
    <property type="entry name" value="RNA_pol_sigma-70-like"/>
</dbReference>
<feature type="domain" description="RNA polymerase sigma-70 region 2" evidence="7">
    <location>
        <begin position="40"/>
        <end position="105"/>
    </location>
</feature>
<dbReference type="PANTHER" id="PTHR43133">
    <property type="entry name" value="RNA POLYMERASE ECF-TYPE SIGMA FACTO"/>
    <property type="match status" value="1"/>
</dbReference>
<dbReference type="InterPro" id="IPR013249">
    <property type="entry name" value="RNA_pol_sigma70_r4_t2"/>
</dbReference>
<dbReference type="SUPFAM" id="SSF88946">
    <property type="entry name" value="Sigma2 domain of RNA polymerase sigma factors"/>
    <property type="match status" value="1"/>
</dbReference>
<dbReference type="Proteomes" id="UP001180551">
    <property type="component" value="Unassembled WGS sequence"/>
</dbReference>